<dbReference type="SMART" id="SM00317">
    <property type="entry name" value="SET"/>
    <property type="match status" value="1"/>
</dbReference>
<dbReference type="InterPro" id="IPR001214">
    <property type="entry name" value="SET_dom"/>
</dbReference>
<evidence type="ECO:0000259" key="5">
    <source>
        <dbReference type="PROSITE" id="PS50868"/>
    </source>
</evidence>
<evidence type="ECO:0000313" key="6">
    <source>
        <dbReference type="EMBL" id="CAF1138031.1"/>
    </source>
</evidence>
<evidence type="ECO:0000256" key="1">
    <source>
        <dbReference type="ARBA" id="ARBA00022603"/>
    </source>
</evidence>
<keyword evidence="3" id="KW-0949">S-adenosyl-L-methionine</keyword>
<protein>
    <recommendedName>
        <fullName evidence="10">SET domain-containing protein-lysine N-methyltransferase</fullName>
    </recommendedName>
</protein>
<accession>A0A814RS21</accession>
<dbReference type="AlphaFoldDB" id="A0A814RS21"/>
<evidence type="ECO:0000313" key="7">
    <source>
        <dbReference type="EMBL" id="CAF1631748.1"/>
    </source>
</evidence>
<keyword evidence="1" id="KW-0489">Methyltransferase</keyword>
<dbReference type="PROSITE" id="PS50868">
    <property type="entry name" value="POST_SET"/>
    <property type="match status" value="1"/>
</dbReference>
<dbReference type="InterPro" id="IPR050869">
    <property type="entry name" value="H3K4_H4K5_MeTrfase"/>
</dbReference>
<dbReference type="Proteomes" id="UP000663852">
    <property type="component" value="Unassembled WGS sequence"/>
</dbReference>
<dbReference type="GO" id="GO:0008168">
    <property type="term" value="F:methyltransferase activity"/>
    <property type="evidence" value="ECO:0007669"/>
    <property type="project" value="UniProtKB-KW"/>
</dbReference>
<keyword evidence="2" id="KW-0808">Transferase</keyword>
<proteinExistence type="predicted"/>
<evidence type="ECO:0000313" key="8">
    <source>
        <dbReference type="Proteomes" id="UP000663828"/>
    </source>
</evidence>
<dbReference type="SUPFAM" id="SSF82199">
    <property type="entry name" value="SET domain"/>
    <property type="match status" value="1"/>
</dbReference>
<dbReference type="EMBL" id="CAJNOR010008332">
    <property type="protein sequence ID" value="CAF1631748.1"/>
    <property type="molecule type" value="Genomic_DNA"/>
</dbReference>
<keyword evidence="8" id="KW-1185">Reference proteome</keyword>
<evidence type="ECO:0000259" key="4">
    <source>
        <dbReference type="PROSITE" id="PS50280"/>
    </source>
</evidence>
<dbReference type="PANTHER" id="PTHR12197">
    <property type="entry name" value="HISTONE-LYSINE N-METHYLTRANSFERASE SMYD"/>
    <property type="match status" value="1"/>
</dbReference>
<evidence type="ECO:0000313" key="9">
    <source>
        <dbReference type="Proteomes" id="UP000663852"/>
    </source>
</evidence>
<dbReference type="PANTHER" id="PTHR12197:SF292">
    <property type="entry name" value="SET DOMAIN-CONTAINING PROTEIN"/>
    <property type="match status" value="1"/>
</dbReference>
<gene>
    <name evidence="6" type="ORF">EDS130_LOCUS21927</name>
    <name evidence="7" type="ORF">XAT740_LOCUS51774</name>
</gene>
<feature type="domain" description="SET" evidence="4">
    <location>
        <begin position="5"/>
        <end position="139"/>
    </location>
</feature>
<dbReference type="InterPro" id="IPR046341">
    <property type="entry name" value="SET_dom_sf"/>
</dbReference>
<dbReference type="OrthoDB" id="616263at2759"/>
<name>A0A814RS21_ADIRI</name>
<reference evidence="6" key="1">
    <citation type="submission" date="2021-02" db="EMBL/GenBank/DDBJ databases">
        <authorList>
            <person name="Nowell W R."/>
        </authorList>
    </citation>
    <scope>NUCLEOTIDE SEQUENCE</scope>
</reference>
<dbReference type="PROSITE" id="PS50280">
    <property type="entry name" value="SET"/>
    <property type="match status" value="1"/>
</dbReference>
<evidence type="ECO:0000256" key="2">
    <source>
        <dbReference type="ARBA" id="ARBA00022679"/>
    </source>
</evidence>
<organism evidence="6 9">
    <name type="scientific">Adineta ricciae</name>
    <name type="common">Rotifer</name>
    <dbReference type="NCBI Taxonomy" id="249248"/>
    <lineage>
        <taxon>Eukaryota</taxon>
        <taxon>Metazoa</taxon>
        <taxon>Spiralia</taxon>
        <taxon>Gnathifera</taxon>
        <taxon>Rotifera</taxon>
        <taxon>Eurotatoria</taxon>
        <taxon>Bdelloidea</taxon>
        <taxon>Adinetida</taxon>
        <taxon>Adinetidae</taxon>
        <taxon>Adineta</taxon>
    </lineage>
</organism>
<comment type="caution">
    <text evidence="6">The sequence shown here is derived from an EMBL/GenBank/DDBJ whole genome shotgun (WGS) entry which is preliminary data.</text>
</comment>
<dbReference type="Gene3D" id="2.170.270.10">
    <property type="entry name" value="SET domain"/>
    <property type="match status" value="1"/>
</dbReference>
<evidence type="ECO:0008006" key="10">
    <source>
        <dbReference type="Google" id="ProtNLM"/>
    </source>
</evidence>
<dbReference type="Pfam" id="PF00856">
    <property type="entry name" value="SET"/>
    <property type="match status" value="1"/>
</dbReference>
<dbReference type="GO" id="GO:0032259">
    <property type="term" value="P:methylation"/>
    <property type="evidence" value="ECO:0007669"/>
    <property type="project" value="UniProtKB-KW"/>
</dbReference>
<dbReference type="Proteomes" id="UP000663828">
    <property type="component" value="Unassembled WGS sequence"/>
</dbReference>
<evidence type="ECO:0000256" key="3">
    <source>
        <dbReference type="ARBA" id="ARBA00022691"/>
    </source>
</evidence>
<dbReference type="EMBL" id="CAJNOJ010000113">
    <property type="protein sequence ID" value="CAF1138031.1"/>
    <property type="molecule type" value="Genomic_DNA"/>
</dbReference>
<sequence>MPFLKKMEVQDLSSKYGQKQRGVVALEPIRAGEPVFTCDLPNCNYYRLEDPTNKLKKAQVLALMEAYPEAAEYIRYYTYMLDDDLFDVPRHYKTQETTEDCLLFNHSCNPNCGFGGDEEELVIAIRDIQPGEEMTYHYGLMDSENSLWTGLVCKCGEKNCEGELKFDWWREPKWQAKYEKYAGAHIKRKIRNLREEQKNNQGTS</sequence>
<feature type="domain" description="Post-SET" evidence="5">
    <location>
        <begin position="149"/>
        <end position="165"/>
    </location>
</feature>
<dbReference type="InterPro" id="IPR003616">
    <property type="entry name" value="Post-SET_dom"/>
</dbReference>